<evidence type="ECO:0000313" key="2">
    <source>
        <dbReference type="EMBL" id="EHS63668.1"/>
    </source>
</evidence>
<dbReference type="InParanoid" id="H6QSD7"/>
<organism evidence="2 3">
    <name type="scientific">Puccinia graminis f. sp. tritici (strain CRL 75-36-700-3 / race SCCL)</name>
    <name type="common">Black stem rust fungus</name>
    <dbReference type="NCBI Taxonomy" id="418459"/>
    <lineage>
        <taxon>Eukaryota</taxon>
        <taxon>Fungi</taxon>
        <taxon>Dikarya</taxon>
        <taxon>Basidiomycota</taxon>
        <taxon>Pucciniomycotina</taxon>
        <taxon>Pucciniomycetes</taxon>
        <taxon>Pucciniales</taxon>
        <taxon>Pucciniaceae</taxon>
        <taxon>Puccinia</taxon>
    </lineage>
</organism>
<sequence length="79" mass="8722">MLFVTAGSVVVVIIDIHKKKVTKVIKSRDASTLENQIKALEAQHKEDMAKLEAQLEAQRIALEAQRIALEALKAQLSSI</sequence>
<protein>
    <submittedName>
        <fullName evidence="2">Uncharacterized protein</fullName>
    </submittedName>
</protein>
<dbReference type="HOGENOM" id="CLU_183199_0_0_1"/>
<name>H6QSD7_PUCGT</name>
<dbReference type="AlphaFoldDB" id="H6QSD7"/>
<keyword evidence="3" id="KW-1185">Reference proteome</keyword>
<dbReference type="Proteomes" id="UP000008783">
    <property type="component" value="Unassembled WGS sequence"/>
</dbReference>
<dbReference type="RefSeq" id="XP_003889556.1">
    <property type="nucleotide sequence ID" value="XM_003889507.1"/>
</dbReference>
<keyword evidence="1" id="KW-0175">Coiled coil</keyword>
<accession>H6QSD7</accession>
<dbReference type="VEuPathDB" id="FungiDB:PGTG_21754"/>
<dbReference type="KEGG" id="pgr:PGTG_21754"/>
<feature type="coiled-coil region" evidence="1">
    <location>
        <begin position="23"/>
        <end position="75"/>
    </location>
</feature>
<evidence type="ECO:0000313" key="3">
    <source>
        <dbReference type="Proteomes" id="UP000008783"/>
    </source>
</evidence>
<evidence type="ECO:0000256" key="1">
    <source>
        <dbReference type="SAM" id="Coils"/>
    </source>
</evidence>
<dbReference type="GeneID" id="13542757"/>
<reference evidence="3" key="1">
    <citation type="journal article" date="2011" name="Proc. Natl. Acad. Sci. U.S.A.">
        <title>Obligate biotrophy features unraveled by the genomic analysis of rust fungi.</title>
        <authorList>
            <person name="Duplessis S."/>
            <person name="Cuomo C.A."/>
            <person name="Lin Y.-C."/>
            <person name="Aerts A."/>
            <person name="Tisserant E."/>
            <person name="Veneault-Fourrey C."/>
            <person name="Joly D.L."/>
            <person name="Hacquard S."/>
            <person name="Amselem J."/>
            <person name="Cantarel B.L."/>
            <person name="Chiu R."/>
            <person name="Coutinho P.M."/>
            <person name="Feau N."/>
            <person name="Field M."/>
            <person name="Frey P."/>
            <person name="Gelhaye E."/>
            <person name="Goldberg J."/>
            <person name="Grabherr M.G."/>
            <person name="Kodira C.D."/>
            <person name="Kohler A."/>
            <person name="Kuees U."/>
            <person name="Lindquist E.A."/>
            <person name="Lucas S.M."/>
            <person name="Mago R."/>
            <person name="Mauceli E."/>
            <person name="Morin E."/>
            <person name="Murat C."/>
            <person name="Pangilinan J.L."/>
            <person name="Park R."/>
            <person name="Pearson M."/>
            <person name="Quesneville H."/>
            <person name="Rouhier N."/>
            <person name="Sakthikumar S."/>
            <person name="Salamov A.A."/>
            <person name="Schmutz J."/>
            <person name="Selles B."/>
            <person name="Shapiro H."/>
            <person name="Tanguay P."/>
            <person name="Tuskan G.A."/>
            <person name="Henrissat B."/>
            <person name="Van de Peer Y."/>
            <person name="Rouze P."/>
            <person name="Ellis J.G."/>
            <person name="Dodds P.N."/>
            <person name="Schein J.E."/>
            <person name="Zhong S."/>
            <person name="Hamelin R.C."/>
            <person name="Grigoriev I.V."/>
            <person name="Szabo L.J."/>
            <person name="Martin F."/>
        </authorList>
    </citation>
    <scope>NUCLEOTIDE SEQUENCE [LARGE SCALE GENOMIC DNA]</scope>
    <source>
        <strain evidence="3">CRL 75-36-700-3 / race SCCL</strain>
    </source>
</reference>
<gene>
    <name evidence="2" type="ORF">PGTG_21754</name>
</gene>
<proteinExistence type="predicted"/>
<dbReference type="EMBL" id="DS178293">
    <property type="protein sequence ID" value="EHS63668.1"/>
    <property type="molecule type" value="Genomic_DNA"/>
</dbReference>